<sequence length="119" mass="13420">MVKVVMRLPTSDAKKRTKALQTASGFPGVVSVSLDRDRLIVVGEGIDSVTLIVVLRKKMDPVGVELLSVGPYWKDDDEITWSPPPPVSYNYAYQTPAQPYYHPYPYKERSDEQENCSIM</sequence>
<dbReference type="InterPro" id="IPR044296">
    <property type="entry name" value="HIPP46"/>
</dbReference>
<dbReference type="EMBL" id="JACMSC010000179">
    <property type="protein sequence ID" value="KAG6466373.1"/>
    <property type="molecule type" value="Genomic_DNA"/>
</dbReference>
<organism evidence="1 2">
    <name type="scientific">Zingiber officinale</name>
    <name type="common">Ginger</name>
    <name type="synonym">Amomum zingiber</name>
    <dbReference type="NCBI Taxonomy" id="94328"/>
    <lineage>
        <taxon>Eukaryota</taxon>
        <taxon>Viridiplantae</taxon>
        <taxon>Streptophyta</taxon>
        <taxon>Embryophyta</taxon>
        <taxon>Tracheophyta</taxon>
        <taxon>Spermatophyta</taxon>
        <taxon>Magnoliopsida</taxon>
        <taxon>Liliopsida</taxon>
        <taxon>Zingiberales</taxon>
        <taxon>Zingiberaceae</taxon>
        <taxon>Zingiber</taxon>
    </lineage>
</organism>
<evidence type="ECO:0000313" key="1">
    <source>
        <dbReference type="EMBL" id="KAG6466373.1"/>
    </source>
</evidence>
<evidence type="ECO:0008006" key="3">
    <source>
        <dbReference type="Google" id="ProtNLM"/>
    </source>
</evidence>
<proteinExistence type="predicted"/>
<name>A0A8J5BT98_ZINOF</name>
<keyword evidence="2" id="KW-1185">Reference proteome</keyword>
<dbReference type="PANTHER" id="PTHR46371">
    <property type="entry name" value="OS04G0464100 PROTEIN"/>
    <property type="match status" value="1"/>
</dbReference>
<comment type="caution">
    <text evidence="1">The sequence shown here is derived from an EMBL/GenBank/DDBJ whole genome shotgun (WGS) entry which is preliminary data.</text>
</comment>
<accession>A0A8J5BT98</accession>
<dbReference type="Proteomes" id="UP000734854">
    <property type="component" value="Unassembled WGS sequence"/>
</dbReference>
<reference evidence="1 2" key="1">
    <citation type="submission" date="2020-08" db="EMBL/GenBank/DDBJ databases">
        <title>Plant Genome Project.</title>
        <authorList>
            <person name="Zhang R.-G."/>
        </authorList>
    </citation>
    <scope>NUCLEOTIDE SEQUENCE [LARGE SCALE GENOMIC DNA]</scope>
    <source>
        <tissue evidence="1">Rhizome</tissue>
    </source>
</reference>
<dbReference type="Gene3D" id="3.30.70.100">
    <property type="match status" value="1"/>
</dbReference>
<dbReference type="AlphaFoldDB" id="A0A8J5BT98"/>
<protein>
    <recommendedName>
        <fullName evidence="3">HMA domain-containing protein</fullName>
    </recommendedName>
</protein>
<gene>
    <name evidence="1" type="ORF">ZIOFF_075866</name>
</gene>
<evidence type="ECO:0000313" key="2">
    <source>
        <dbReference type="Proteomes" id="UP000734854"/>
    </source>
</evidence>